<reference evidence="2" key="1">
    <citation type="journal article" date="2019" name="Environ. Microbiol.">
        <title>Fungal ecological strategies reflected in gene transcription - a case study of two litter decomposers.</title>
        <authorList>
            <person name="Barbi F."/>
            <person name="Kohler A."/>
            <person name="Barry K."/>
            <person name="Baskaran P."/>
            <person name="Daum C."/>
            <person name="Fauchery L."/>
            <person name="Ihrmark K."/>
            <person name="Kuo A."/>
            <person name="LaButti K."/>
            <person name="Lipzen A."/>
            <person name="Morin E."/>
            <person name="Grigoriev I.V."/>
            <person name="Henrissat B."/>
            <person name="Lindahl B."/>
            <person name="Martin F."/>
        </authorList>
    </citation>
    <scope>NUCLEOTIDE SEQUENCE</scope>
    <source>
        <strain evidence="2">JB14</strain>
    </source>
</reference>
<proteinExistence type="predicted"/>
<dbReference type="InterPro" id="IPR001810">
    <property type="entry name" value="F-box_dom"/>
</dbReference>
<feature type="domain" description="F-box" evidence="1">
    <location>
        <begin position="5"/>
        <end position="35"/>
    </location>
</feature>
<dbReference type="InterPro" id="IPR036047">
    <property type="entry name" value="F-box-like_dom_sf"/>
</dbReference>
<dbReference type="SUPFAM" id="SSF81383">
    <property type="entry name" value="F-box domain"/>
    <property type="match status" value="1"/>
</dbReference>
<organism evidence="2 3">
    <name type="scientific">Gymnopus androsaceus JB14</name>
    <dbReference type="NCBI Taxonomy" id="1447944"/>
    <lineage>
        <taxon>Eukaryota</taxon>
        <taxon>Fungi</taxon>
        <taxon>Dikarya</taxon>
        <taxon>Basidiomycota</taxon>
        <taxon>Agaricomycotina</taxon>
        <taxon>Agaricomycetes</taxon>
        <taxon>Agaricomycetidae</taxon>
        <taxon>Agaricales</taxon>
        <taxon>Marasmiineae</taxon>
        <taxon>Omphalotaceae</taxon>
        <taxon>Gymnopus</taxon>
    </lineage>
</organism>
<dbReference type="CDD" id="cd09917">
    <property type="entry name" value="F-box_SF"/>
    <property type="match status" value="1"/>
</dbReference>
<name>A0A6A4I2C0_9AGAR</name>
<dbReference type="EMBL" id="ML769424">
    <property type="protein sequence ID" value="KAE9403568.1"/>
    <property type="molecule type" value="Genomic_DNA"/>
</dbReference>
<dbReference type="Pfam" id="PF12937">
    <property type="entry name" value="F-box-like"/>
    <property type="match status" value="1"/>
</dbReference>
<dbReference type="AlphaFoldDB" id="A0A6A4I2C0"/>
<evidence type="ECO:0000259" key="1">
    <source>
        <dbReference type="Pfam" id="PF12937"/>
    </source>
</evidence>
<evidence type="ECO:0000313" key="2">
    <source>
        <dbReference type="EMBL" id="KAE9403568.1"/>
    </source>
</evidence>
<accession>A0A6A4I2C0</accession>
<protein>
    <recommendedName>
        <fullName evidence="1">F-box domain-containing protein</fullName>
    </recommendedName>
</protein>
<gene>
    <name evidence="2" type="ORF">BT96DRAFT_990226</name>
</gene>
<keyword evidence="3" id="KW-1185">Reference proteome</keyword>
<dbReference type="OrthoDB" id="2745898at2759"/>
<sequence length="103" mass="12069">MSVYLPQEIVELILDQLKDSRSTLLQCSLVSRAWRIRSQYLLFLRLRLAFQTSWDFPDGRNILNNHQPGEKFMGYIYRLEKTLLSNNCHRFQCAGASPSALYL</sequence>
<evidence type="ECO:0000313" key="3">
    <source>
        <dbReference type="Proteomes" id="UP000799118"/>
    </source>
</evidence>
<dbReference type="Proteomes" id="UP000799118">
    <property type="component" value="Unassembled WGS sequence"/>
</dbReference>